<dbReference type="GO" id="GO:0016747">
    <property type="term" value="F:acyltransferase activity, transferring groups other than amino-acyl groups"/>
    <property type="evidence" value="ECO:0007669"/>
    <property type="project" value="InterPro"/>
</dbReference>
<dbReference type="OrthoDB" id="6293260at2"/>
<keyword evidence="3" id="KW-1185">Reference proteome</keyword>
<dbReference type="eggNOG" id="COG1670">
    <property type="taxonomic scope" value="Bacteria"/>
</dbReference>
<protein>
    <submittedName>
        <fullName evidence="2">Acetyltransferase (GNAT) family protein</fullName>
    </submittedName>
</protein>
<dbReference type="RefSeq" id="WP_007255404.1">
    <property type="nucleotide sequence ID" value="NZ_CH724107.1"/>
</dbReference>
<dbReference type="SUPFAM" id="SSF55729">
    <property type="entry name" value="Acyl-CoA N-acyltransferases (Nat)"/>
    <property type="match status" value="1"/>
</dbReference>
<dbReference type="EMBL" id="AAOT01000022">
    <property type="protein sequence ID" value="EAR50806.1"/>
    <property type="molecule type" value="Genomic_DNA"/>
</dbReference>
<comment type="caution">
    <text evidence="2">The sequence shown here is derived from an EMBL/GenBank/DDBJ whole genome shotgun (WGS) entry which is preliminary data.</text>
</comment>
<dbReference type="Pfam" id="PF13302">
    <property type="entry name" value="Acetyltransf_3"/>
    <property type="match status" value="1"/>
</dbReference>
<gene>
    <name evidence="2" type="ORF">OG2516_09413</name>
</gene>
<dbReference type="InterPro" id="IPR051531">
    <property type="entry name" value="N-acetyltransferase"/>
</dbReference>
<accession>Q2CDP4</accession>
<name>Q2CDP4_OCEGH</name>
<keyword evidence="2" id="KW-0808">Transferase</keyword>
<feature type="domain" description="N-acetyltransferase" evidence="1">
    <location>
        <begin position="32"/>
        <end position="185"/>
    </location>
</feature>
<dbReference type="HOGENOM" id="CLU_013985_3_1_5"/>
<dbReference type="PANTHER" id="PTHR43792">
    <property type="entry name" value="GNAT FAMILY, PUTATIVE (AFU_ORTHOLOGUE AFUA_3G00765)-RELATED-RELATED"/>
    <property type="match status" value="1"/>
</dbReference>
<proteinExistence type="predicted"/>
<dbReference type="Proteomes" id="UP000003635">
    <property type="component" value="Unassembled WGS sequence"/>
</dbReference>
<dbReference type="InterPro" id="IPR016181">
    <property type="entry name" value="Acyl_CoA_acyltransferase"/>
</dbReference>
<dbReference type="InterPro" id="IPR000182">
    <property type="entry name" value="GNAT_dom"/>
</dbReference>
<dbReference type="STRING" id="314256.OG2516_09413"/>
<dbReference type="Gene3D" id="3.40.630.30">
    <property type="match status" value="1"/>
</dbReference>
<dbReference type="PROSITE" id="PS51186">
    <property type="entry name" value="GNAT"/>
    <property type="match status" value="1"/>
</dbReference>
<evidence type="ECO:0000313" key="2">
    <source>
        <dbReference type="EMBL" id="EAR50806.1"/>
    </source>
</evidence>
<evidence type="ECO:0000259" key="1">
    <source>
        <dbReference type="PROSITE" id="PS51186"/>
    </source>
</evidence>
<organism evidence="2 3">
    <name type="scientific">Oceanicola granulosus (strain ATCC BAA-861 / DSM 15982 / KCTC 12143 / HTCC2516)</name>
    <dbReference type="NCBI Taxonomy" id="314256"/>
    <lineage>
        <taxon>Bacteria</taxon>
        <taxon>Pseudomonadati</taxon>
        <taxon>Pseudomonadota</taxon>
        <taxon>Alphaproteobacteria</taxon>
        <taxon>Rhodobacterales</taxon>
        <taxon>Roseobacteraceae</taxon>
        <taxon>Oceanicola</taxon>
    </lineage>
</organism>
<sequence length="196" mass="21027">MTRPWLTPPAGEAAGQVARLAAALPEIITERLVLRAPRLADWPLLEPIWTTARGVHIGGPMSPEDAWLDFNQMVASWLLRGHGAFTIIRRADGAVLGVATLDHEWGDPEPEIGWLLTEAAEGHGYAREAGRALRDRAAALLGPDGFVAYVARGHTRSVRVAEALGGTPDAAPHPLDADVLAYRFGPTPSPQTETAR</sequence>
<dbReference type="PANTHER" id="PTHR43792:SF1">
    <property type="entry name" value="N-ACETYLTRANSFERASE DOMAIN-CONTAINING PROTEIN"/>
    <property type="match status" value="1"/>
</dbReference>
<dbReference type="AlphaFoldDB" id="Q2CDP4"/>
<evidence type="ECO:0000313" key="3">
    <source>
        <dbReference type="Proteomes" id="UP000003635"/>
    </source>
</evidence>
<reference evidence="2 3" key="1">
    <citation type="journal article" date="2010" name="J. Bacteriol.">
        <title>Genome sequences of Oceanicola granulosus HTCC2516(T) and Oceanicola batsensis HTCC2597(TDelta).</title>
        <authorList>
            <person name="Thrash J.C."/>
            <person name="Cho J.C."/>
            <person name="Vergin K.L."/>
            <person name="Giovannoni S.J."/>
        </authorList>
    </citation>
    <scope>NUCLEOTIDE SEQUENCE [LARGE SCALE GENOMIC DNA]</scope>
    <source>
        <strain evidence="3">ATCC BAA-861 / DSM 15982 / KCTC 12143 / HTCC2516</strain>
    </source>
</reference>